<protein>
    <submittedName>
        <fullName evidence="6">Col_cuticle_N domain-containing protein</fullName>
    </submittedName>
</protein>
<dbReference type="AlphaFoldDB" id="A0A0N4XLP5"/>
<reference evidence="4 5" key="2">
    <citation type="submission" date="2018-11" db="EMBL/GenBank/DDBJ databases">
        <authorList>
            <consortium name="Pathogen Informatics"/>
        </authorList>
    </citation>
    <scope>NUCLEOTIDE SEQUENCE [LARGE SCALE GENOMIC DNA]</scope>
</reference>
<dbReference type="Pfam" id="PF01484">
    <property type="entry name" value="Col_cuticle_N"/>
    <property type="match status" value="1"/>
</dbReference>
<evidence type="ECO:0000313" key="5">
    <source>
        <dbReference type="Proteomes" id="UP000271162"/>
    </source>
</evidence>
<dbReference type="EMBL" id="UYSL01005148">
    <property type="protein sequence ID" value="VDL67036.1"/>
    <property type="molecule type" value="Genomic_DNA"/>
</dbReference>
<proteinExistence type="predicted"/>
<evidence type="ECO:0000313" key="6">
    <source>
        <dbReference type="WBParaSite" id="NBR_0000344701-mRNA-1"/>
    </source>
</evidence>
<sequence length="106" mass="11956">MTVTVKIVYCVAIFTAISTIMCIVFVGYLMNDINRFYSHTIEELAEFKSLANTAWEEMRPPPGAILRTKRQPFLQSISGQRFRQFQNLPDICNCGPRANVCPAGPP</sequence>
<dbReference type="Proteomes" id="UP000271162">
    <property type="component" value="Unassembled WGS sequence"/>
</dbReference>
<dbReference type="GO" id="GO:0042302">
    <property type="term" value="F:structural constituent of cuticle"/>
    <property type="evidence" value="ECO:0007669"/>
    <property type="project" value="InterPro"/>
</dbReference>
<reference evidence="6" key="1">
    <citation type="submission" date="2017-02" db="UniProtKB">
        <authorList>
            <consortium name="WormBaseParasite"/>
        </authorList>
    </citation>
    <scope>IDENTIFICATION</scope>
</reference>
<keyword evidence="2" id="KW-0812">Transmembrane</keyword>
<dbReference type="WBParaSite" id="NBR_0000344701-mRNA-1">
    <property type="protein sequence ID" value="NBR_0000344701-mRNA-1"/>
    <property type="gene ID" value="NBR_0000344701"/>
</dbReference>
<organism evidence="6">
    <name type="scientific">Nippostrongylus brasiliensis</name>
    <name type="common">Rat hookworm</name>
    <dbReference type="NCBI Taxonomy" id="27835"/>
    <lineage>
        <taxon>Eukaryota</taxon>
        <taxon>Metazoa</taxon>
        <taxon>Ecdysozoa</taxon>
        <taxon>Nematoda</taxon>
        <taxon>Chromadorea</taxon>
        <taxon>Rhabditida</taxon>
        <taxon>Rhabditina</taxon>
        <taxon>Rhabditomorpha</taxon>
        <taxon>Strongyloidea</taxon>
        <taxon>Heligmosomidae</taxon>
        <taxon>Nippostrongylus</taxon>
    </lineage>
</organism>
<feature type="domain" description="Nematode cuticle collagen N-terminal" evidence="3">
    <location>
        <begin position="6"/>
        <end position="58"/>
    </location>
</feature>
<keyword evidence="5" id="KW-1185">Reference proteome</keyword>
<dbReference type="InterPro" id="IPR002486">
    <property type="entry name" value="Col_cuticle_N"/>
</dbReference>
<dbReference type="SMART" id="SM01088">
    <property type="entry name" value="Col_cuticle_N"/>
    <property type="match status" value="1"/>
</dbReference>
<evidence type="ECO:0000313" key="4">
    <source>
        <dbReference type="EMBL" id="VDL67036.1"/>
    </source>
</evidence>
<evidence type="ECO:0000256" key="2">
    <source>
        <dbReference type="SAM" id="Phobius"/>
    </source>
</evidence>
<evidence type="ECO:0000259" key="3">
    <source>
        <dbReference type="SMART" id="SM01088"/>
    </source>
</evidence>
<keyword evidence="2" id="KW-1133">Transmembrane helix</keyword>
<dbReference type="STRING" id="27835.A0A0N4XLP5"/>
<keyword evidence="2" id="KW-0472">Membrane</keyword>
<evidence type="ECO:0000256" key="1">
    <source>
        <dbReference type="ARBA" id="ARBA00022737"/>
    </source>
</evidence>
<accession>A0A0N4XLP5</accession>
<gene>
    <name evidence="4" type="ORF">NBR_LOCUS3447</name>
</gene>
<keyword evidence="1" id="KW-0677">Repeat</keyword>
<name>A0A0N4XLP5_NIPBR</name>
<feature type="transmembrane region" description="Helical" evidence="2">
    <location>
        <begin position="6"/>
        <end position="29"/>
    </location>
</feature>